<protein>
    <submittedName>
        <fullName evidence="1">Uncharacterized protein</fullName>
    </submittedName>
</protein>
<evidence type="ECO:0000313" key="1">
    <source>
        <dbReference type="EMBL" id="RMZ99450.1"/>
    </source>
</evidence>
<comment type="caution">
    <text evidence="1">The sequence shown here is derived from an EMBL/GenBank/DDBJ whole genome shotgun (WGS) entry which is preliminary data.</text>
</comment>
<dbReference type="AlphaFoldDB" id="A0A3M7PL56"/>
<proteinExistence type="predicted"/>
<accession>A0A3M7PL56</accession>
<organism evidence="1 2">
    <name type="scientific">Brachionus plicatilis</name>
    <name type="common">Marine rotifer</name>
    <name type="synonym">Brachionus muelleri</name>
    <dbReference type="NCBI Taxonomy" id="10195"/>
    <lineage>
        <taxon>Eukaryota</taxon>
        <taxon>Metazoa</taxon>
        <taxon>Spiralia</taxon>
        <taxon>Gnathifera</taxon>
        <taxon>Rotifera</taxon>
        <taxon>Eurotatoria</taxon>
        <taxon>Monogononta</taxon>
        <taxon>Pseudotrocha</taxon>
        <taxon>Ploima</taxon>
        <taxon>Brachionidae</taxon>
        <taxon>Brachionus</taxon>
    </lineage>
</organism>
<name>A0A3M7PL56_BRAPC</name>
<gene>
    <name evidence="1" type="ORF">BpHYR1_034107</name>
</gene>
<reference evidence="1 2" key="1">
    <citation type="journal article" date="2018" name="Sci. Rep.">
        <title>Genomic signatures of local adaptation to the degree of environmental predictability in rotifers.</title>
        <authorList>
            <person name="Franch-Gras L."/>
            <person name="Hahn C."/>
            <person name="Garcia-Roger E.M."/>
            <person name="Carmona M.J."/>
            <person name="Serra M."/>
            <person name="Gomez A."/>
        </authorList>
    </citation>
    <scope>NUCLEOTIDE SEQUENCE [LARGE SCALE GENOMIC DNA]</scope>
    <source>
        <strain evidence="1">HYR1</strain>
    </source>
</reference>
<dbReference type="EMBL" id="REGN01010216">
    <property type="protein sequence ID" value="RMZ99450.1"/>
    <property type="molecule type" value="Genomic_DNA"/>
</dbReference>
<keyword evidence="2" id="KW-1185">Reference proteome</keyword>
<evidence type="ECO:0000313" key="2">
    <source>
        <dbReference type="Proteomes" id="UP000276133"/>
    </source>
</evidence>
<sequence>MALNLLFCIGQHLTMFQAMYLKGTCIKLKLSKAYQRNAEKKYDVGRLADPKRKTEYSIKLRKSLQKLEHQEESDKQRRWSEIREGYSKTAEKVLGFVKHQKEKMDIL</sequence>
<dbReference type="Proteomes" id="UP000276133">
    <property type="component" value="Unassembled WGS sequence"/>
</dbReference>